<proteinExistence type="predicted"/>
<name>A0ABN1A0E8_9BACI</name>
<keyword evidence="2" id="KW-1133">Transmembrane helix</keyword>
<dbReference type="InterPro" id="IPR019649">
    <property type="entry name" value="DUF2512"/>
</dbReference>
<feature type="transmembrane region" description="Helical" evidence="2">
    <location>
        <begin position="7"/>
        <end position="27"/>
    </location>
</feature>
<keyword evidence="4" id="KW-1185">Reference proteome</keyword>
<keyword evidence="2" id="KW-0472">Membrane</keyword>
<dbReference type="Pfam" id="PF10710">
    <property type="entry name" value="DUF2512"/>
    <property type="match status" value="1"/>
</dbReference>
<dbReference type="Proteomes" id="UP001500740">
    <property type="component" value="Unassembled WGS sequence"/>
</dbReference>
<keyword evidence="2" id="KW-0812">Transmembrane</keyword>
<feature type="transmembrane region" description="Helical" evidence="2">
    <location>
        <begin position="64"/>
        <end position="81"/>
    </location>
</feature>
<evidence type="ECO:0000313" key="3">
    <source>
        <dbReference type="EMBL" id="GAA0464432.1"/>
    </source>
</evidence>
<sequence length="151" mass="17407">MNHFGLILTKVVATFIWLYIILGLWYGVSFVNIVMFTLILGAISYFIGDLLIFRKTNERYNHTVATFADFFLALIVVYAFLDLFANVINIVAASFFSAVGLSVFEAYYHRSVEKGFKKSEGRDRGRLNPNLKLQTEASEEIDPQDYRKRDR</sequence>
<gene>
    <name evidence="3" type="ORF">GCM10008935_20210</name>
</gene>
<evidence type="ECO:0000313" key="4">
    <source>
        <dbReference type="Proteomes" id="UP001500740"/>
    </source>
</evidence>
<dbReference type="EMBL" id="BAAACZ010000017">
    <property type="protein sequence ID" value="GAA0464432.1"/>
    <property type="molecule type" value="Genomic_DNA"/>
</dbReference>
<organism evidence="3 4">
    <name type="scientific">Alkalibacillus silvisoli</name>
    <dbReference type="NCBI Taxonomy" id="392823"/>
    <lineage>
        <taxon>Bacteria</taxon>
        <taxon>Bacillati</taxon>
        <taxon>Bacillota</taxon>
        <taxon>Bacilli</taxon>
        <taxon>Bacillales</taxon>
        <taxon>Bacillaceae</taxon>
        <taxon>Alkalibacillus</taxon>
    </lineage>
</organism>
<evidence type="ECO:0008006" key="5">
    <source>
        <dbReference type="Google" id="ProtNLM"/>
    </source>
</evidence>
<comment type="caution">
    <text evidence="3">The sequence shown here is derived from an EMBL/GenBank/DDBJ whole genome shotgun (WGS) entry which is preliminary data.</text>
</comment>
<evidence type="ECO:0000256" key="1">
    <source>
        <dbReference type="SAM" id="MobiDB-lite"/>
    </source>
</evidence>
<protein>
    <recommendedName>
        <fullName evidence="5">DUF2512 family protein</fullName>
    </recommendedName>
</protein>
<accession>A0ABN1A0E8</accession>
<evidence type="ECO:0000256" key="2">
    <source>
        <dbReference type="SAM" id="Phobius"/>
    </source>
</evidence>
<feature type="region of interest" description="Disordered" evidence="1">
    <location>
        <begin position="119"/>
        <end position="151"/>
    </location>
</feature>
<dbReference type="RefSeq" id="WP_343783433.1">
    <property type="nucleotide sequence ID" value="NZ_BAAACZ010000017.1"/>
</dbReference>
<reference evidence="3 4" key="1">
    <citation type="journal article" date="2019" name="Int. J. Syst. Evol. Microbiol.">
        <title>The Global Catalogue of Microorganisms (GCM) 10K type strain sequencing project: providing services to taxonomists for standard genome sequencing and annotation.</title>
        <authorList>
            <consortium name="The Broad Institute Genomics Platform"/>
            <consortium name="The Broad Institute Genome Sequencing Center for Infectious Disease"/>
            <person name="Wu L."/>
            <person name="Ma J."/>
        </authorList>
    </citation>
    <scope>NUCLEOTIDE SEQUENCE [LARGE SCALE GENOMIC DNA]</scope>
    <source>
        <strain evidence="3 4">JCM 14193</strain>
    </source>
</reference>
<feature type="transmembrane region" description="Helical" evidence="2">
    <location>
        <begin position="33"/>
        <end position="52"/>
    </location>
</feature>
<feature type="transmembrane region" description="Helical" evidence="2">
    <location>
        <begin position="87"/>
        <end position="108"/>
    </location>
</feature>